<dbReference type="PANTHER" id="PTHR35271:SF1">
    <property type="entry name" value="ABC TRANSPORTER, SUBSTRATE-BINDING LIPOPROTEIN"/>
    <property type="match status" value="1"/>
</dbReference>
<dbReference type="InterPro" id="IPR007487">
    <property type="entry name" value="ABC_transpt-TYRBP-like"/>
</dbReference>
<accession>A0AAF0C4C7</accession>
<gene>
    <name evidence="1" type="ORF">SG35_003070</name>
</gene>
<sequence length="335" mass="37603">MAGDVKVTLLNSMILEKATWLKLLLLVLVLVNTKLAFANTALVLRAPGNDFSEVVSGMSDDLEGDIRFNELVVDAGTRVGDVAKQIEKHQPKVIVLIGNSSVNLYTKYQQAFPDREFPPSIALAALFVDKFIPFIKNATGIRYEIPLVTSVVNMRLLMKKEIKKVGVVYRSWMQDIFDENVAYCRAEGIELVGGKLPNKDRNMNRKIKHQLQGLINQGVDVIWLLNDNQLINQKALKKAWLPLITRSKLPVIVGIKSLLATKLNLGSFAIVPDHYGLGVQASSVLLEIMENNWRIVDQRIEHPLSVKQIVNVTILNKRSIQYRESLLSQVDDVIN</sequence>
<evidence type="ECO:0000313" key="1">
    <source>
        <dbReference type="EMBL" id="WDD99669.1"/>
    </source>
</evidence>
<organism evidence="1 2">
    <name type="scientific">Thalassomonas actiniarum</name>
    <dbReference type="NCBI Taxonomy" id="485447"/>
    <lineage>
        <taxon>Bacteria</taxon>
        <taxon>Pseudomonadati</taxon>
        <taxon>Pseudomonadota</taxon>
        <taxon>Gammaproteobacteria</taxon>
        <taxon>Alteromonadales</taxon>
        <taxon>Colwelliaceae</taxon>
        <taxon>Thalassomonas</taxon>
    </lineage>
</organism>
<dbReference type="Pfam" id="PF04392">
    <property type="entry name" value="ABC_sub_bind"/>
    <property type="match status" value="1"/>
</dbReference>
<dbReference type="Gene3D" id="3.40.50.2300">
    <property type="match status" value="1"/>
</dbReference>
<dbReference type="AlphaFoldDB" id="A0AAF0C4C7"/>
<reference evidence="1 2" key="1">
    <citation type="journal article" date="2015" name="Genome Announc.">
        <title>Draft Genome Sequences of Marine Isolates of Thalassomonas viridans and Thalassomonas actiniarum.</title>
        <authorList>
            <person name="Olonade I."/>
            <person name="van Zyl L.J."/>
            <person name="Trindade M."/>
        </authorList>
    </citation>
    <scope>NUCLEOTIDE SEQUENCE [LARGE SCALE GENOMIC DNA]</scope>
    <source>
        <strain evidence="1 2">A5K-106</strain>
    </source>
</reference>
<protein>
    <submittedName>
        <fullName evidence="1">Uncharacterized protein</fullName>
    </submittedName>
</protein>
<dbReference type="EMBL" id="CP059735">
    <property type="protein sequence ID" value="WDD99669.1"/>
    <property type="molecule type" value="Genomic_DNA"/>
</dbReference>
<dbReference type="RefSeq" id="WP_044834970.1">
    <property type="nucleotide sequence ID" value="NZ_CP059735.1"/>
</dbReference>
<keyword evidence="2" id="KW-1185">Reference proteome</keyword>
<name>A0AAF0C4C7_9GAMM</name>
<dbReference type="KEGG" id="tact:SG35_003070"/>
<evidence type="ECO:0000313" key="2">
    <source>
        <dbReference type="Proteomes" id="UP000032568"/>
    </source>
</evidence>
<dbReference type="Proteomes" id="UP000032568">
    <property type="component" value="Chromosome"/>
</dbReference>
<reference evidence="1 2" key="2">
    <citation type="journal article" date="2022" name="Mar. Drugs">
        <title>Bioassay-Guided Fractionation Leads to the Detection of Cholic Acid Generated by the Rare Thalassomonas sp.</title>
        <authorList>
            <person name="Pheiffer F."/>
            <person name="Schneider Y.K."/>
            <person name="Hansen E.H."/>
            <person name="Andersen J.H."/>
            <person name="Isaksson J."/>
            <person name="Busche T."/>
            <person name="R C."/>
            <person name="Kalinowski J."/>
            <person name="Zyl L.V."/>
            <person name="Trindade M."/>
        </authorList>
    </citation>
    <scope>NUCLEOTIDE SEQUENCE [LARGE SCALE GENOMIC DNA]</scope>
    <source>
        <strain evidence="1 2">A5K-106</strain>
    </source>
</reference>
<dbReference type="PANTHER" id="PTHR35271">
    <property type="entry name" value="ABC TRANSPORTER, SUBSTRATE-BINDING LIPOPROTEIN-RELATED"/>
    <property type="match status" value="1"/>
</dbReference>
<proteinExistence type="predicted"/>